<organism evidence="2 3">
    <name type="scientific">Ruminococcus turbiniformis</name>
    <dbReference type="NCBI Taxonomy" id="2881258"/>
    <lineage>
        <taxon>Bacteria</taxon>
        <taxon>Bacillati</taxon>
        <taxon>Bacillota</taxon>
        <taxon>Clostridia</taxon>
        <taxon>Eubacteriales</taxon>
        <taxon>Oscillospiraceae</taxon>
        <taxon>Ruminococcus</taxon>
    </lineage>
</organism>
<dbReference type="Proteomes" id="UP001198151">
    <property type="component" value="Unassembled WGS sequence"/>
</dbReference>
<dbReference type="EMBL" id="JAJEQX010000018">
    <property type="protein sequence ID" value="MCC2254921.1"/>
    <property type="molecule type" value="Genomic_DNA"/>
</dbReference>
<sequence length="59" mass="6768">MSRRLIIDGNAVYEVDEECMLRNRIDKKGREKRPEDGGAEKNRADGERHGTCSTKNVDF</sequence>
<reference evidence="2 3" key="1">
    <citation type="submission" date="2021-10" db="EMBL/GenBank/DDBJ databases">
        <title>Anaerobic single-cell dispensing facilitates the cultivation of human gut bacteria.</title>
        <authorList>
            <person name="Afrizal A."/>
        </authorList>
    </citation>
    <scope>NUCLEOTIDE SEQUENCE [LARGE SCALE GENOMIC DNA]</scope>
    <source>
        <strain evidence="2 3">CLA-AA-H200</strain>
    </source>
</reference>
<feature type="compositionally biased region" description="Basic and acidic residues" evidence="1">
    <location>
        <begin position="24"/>
        <end position="50"/>
    </location>
</feature>
<keyword evidence="3" id="KW-1185">Reference proteome</keyword>
<protein>
    <submittedName>
        <fullName evidence="2">Uncharacterized protein</fullName>
    </submittedName>
</protein>
<accession>A0ABS8FY14</accession>
<name>A0ABS8FY14_9FIRM</name>
<evidence type="ECO:0000313" key="3">
    <source>
        <dbReference type="Proteomes" id="UP001198151"/>
    </source>
</evidence>
<comment type="caution">
    <text evidence="2">The sequence shown here is derived from an EMBL/GenBank/DDBJ whole genome shotgun (WGS) entry which is preliminary data.</text>
</comment>
<feature type="region of interest" description="Disordered" evidence="1">
    <location>
        <begin position="24"/>
        <end position="59"/>
    </location>
</feature>
<evidence type="ECO:0000256" key="1">
    <source>
        <dbReference type="SAM" id="MobiDB-lite"/>
    </source>
</evidence>
<gene>
    <name evidence="2" type="ORF">LKD70_10910</name>
</gene>
<evidence type="ECO:0000313" key="2">
    <source>
        <dbReference type="EMBL" id="MCC2254921.1"/>
    </source>
</evidence>
<proteinExistence type="predicted"/>